<evidence type="ECO:0000313" key="2">
    <source>
        <dbReference type="Proteomes" id="UP001060414"/>
    </source>
</evidence>
<dbReference type="RefSeq" id="WP_260747729.1">
    <property type="nucleotide sequence ID" value="NZ_CP092109.1"/>
</dbReference>
<reference evidence="1" key="1">
    <citation type="journal article" date="2022" name="Environ. Microbiol.">
        <title>Geoalkalibacter halelectricus SAP #1 sp. nov. possessing extracellular electron transfer and mineral#reducing capabilities from a haloalkaline environment.</title>
        <authorList>
            <person name="Yadav S."/>
            <person name="Singh R."/>
            <person name="Sundharam S.S."/>
            <person name="Chaudhary S."/>
            <person name="Krishnamurthi S."/>
            <person name="Patil S.A."/>
        </authorList>
    </citation>
    <scope>NUCLEOTIDE SEQUENCE</scope>
    <source>
        <strain evidence="1">SAP-1</strain>
    </source>
</reference>
<dbReference type="EMBL" id="CP092109">
    <property type="protein sequence ID" value="UWZ79375.1"/>
    <property type="molecule type" value="Genomic_DNA"/>
</dbReference>
<dbReference type="Proteomes" id="UP001060414">
    <property type="component" value="Chromosome"/>
</dbReference>
<organism evidence="1 2">
    <name type="scientific">Geoalkalibacter halelectricus</name>
    <dbReference type="NCBI Taxonomy" id="2847045"/>
    <lineage>
        <taxon>Bacteria</taxon>
        <taxon>Pseudomonadati</taxon>
        <taxon>Thermodesulfobacteriota</taxon>
        <taxon>Desulfuromonadia</taxon>
        <taxon>Desulfuromonadales</taxon>
        <taxon>Geoalkalibacteraceae</taxon>
        <taxon>Geoalkalibacter</taxon>
    </lineage>
</organism>
<keyword evidence="2" id="KW-1185">Reference proteome</keyword>
<accession>A0ABY5ZNF5</accession>
<protein>
    <submittedName>
        <fullName evidence="1">Uncharacterized protein</fullName>
    </submittedName>
</protein>
<name>A0ABY5ZNF5_9BACT</name>
<gene>
    <name evidence="1" type="ORF">L9S41_17085</name>
</gene>
<proteinExistence type="predicted"/>
<evidence type="ECO:0000313" key="1">
    <source>
        <dbReference type="EMBL" id="UWZ79375.1"/>
    </source>
</evidence>
<sequence length="81" mass="8951">MENNITELARTGFVLIRGLLDGRIKGGQKAALDLAEALHNLPDTGNSFAYELTAQQLREFATKYPHLGDLLTGLTNDLFYN</sequence>